<dbReference type="SMART" id="SM00732">
    <property type="entry name" value="YqgFc"/>
    <property type="match status" value="1"/>
</dbReference>
<dbReference type="PANTHER" id="PTHR33317">
    <property type="entry name" value="POLYNUCLEOTIDYL TRANSFERASE, RIBONUCLEASE H-LIKE SUPERFAMILY PROTEIN"/>
    <property type="match status" value="1"/>
</dbReference>
<dbReference type="InterPro" id="IPR012337">
    <property type="entry name" value="RNaseH-like_sf"/>
</dbReference>
<comment type="similarity">
    <text evidence="5">Belongs to the YqgF HJR family.</text>
</comment>
<dbReference type="PANTHER" id="PTHR33317:SF4">
    <property type="entry name" value="POLYNUCLEOTIDYL TRANSFERASE, RIBONUCLEASE H-LIKE SUPERFAMILY PROTEIN"/>
    <property type="match status" value="1"/>
</dbReference>
<dbReference type="Proteomes" id="UP000230353">
    <property type="component" value="Unassembled WGS sequence"/>
</dbReference>
<dbReference type="InterPro" id="IPR006641">
    <property type="entry name" value="YqgF/RNaseH-like_dom"/>
</dbReference>
<dbReference type="InterPro" id="IPR037027">
    <property type="entry name" value="YqgF/RNaseH-like_dom_sf"/>
</dbReference>
<dbReference type="NCBIfam" id="TIGR00250">
    <property type="entry name" value="RNAse_H_YqgF"/>
    <property type="match status" value="1"/>
</dbReference>
<dbReference type="AlphaFoldDB" id="A0A2H0WLD3"/>
<evidence type="ECO:0000313" key="7">
    <source>
        <dbReference type="EMBL" id="PIS13474.1"/>
    </source>
</evidence>
<gene>
    <name evidence="7" type="ORF">COT67_01485</name>
</gene>
<evidence type="ECO:0000259" key="6">
    <source>
        <dbReference type="SMART" id="SM00732"/>
    </source>
</evidence>
<keyword evidence="2 5" id="KW-0690">Ribosome biogenesis</keyword>
<dbReference type="CDD" id="cd16964">
    <property type="entry name" value="YqgF"/>
    <property type="match status" value="1"/>
</dbReference>
<accession>A0A2H0WLD3</accession>
<evidence type="ECO:0000313" key="8">
    <source>
        <dbReference type="Proteomes" id="UP000230353"/>
    </source>
</evidence>
<dbReference type="EMBL" id="PEZL01000021">
    <property type="protein sequence ID" value="PIS13474.1"/>
    <property type="molecule type" value="Genomic_DNA"/>
</dbReference>
<organism evidence="7 8">
    <name type="scientific">Candidatus Tagabacteria bacterium CG09_land_8_20_14_0_10_41_14</name>
    <dbReference type="NCBI Taxonomy" id="1975021"/>
    <lineage>
        <taxon>Bacteria</taxon>
        <taxon>Candidatus Tagaibacteriota</taxon>
    </lineage>
</organism>
<dbReference type="GO" id="GO:0000967">
    <property type="term" value="P:rRNA 5'-end processing"/>
    <property type="evidence" value="ECO:0007669"/>
    <property type="project" value="UniProtKB-UniRule"/>
</dbReference>
<dbReference type="SUPFAM" id="SSF53098">
    <property type="entry name" value="Ribonuclease H-like"/>
    <property type="match status" value="1"/>
</dbReference>
<evidence type="ECO:0000256" key="1">
    <source>
        <dbReference type="ARBA" id="ARBA00022490"/>
    </source>
</evidence>
<dbReference type="GO" id="GO:0016788">
    <property type="term" value="F:hydrolase activity, acting on ester bonds"/>
    <property type="evidence" value="ECO:0007669"/>
    <property type="project" value="UniProtKB-UniRule"/>
</dbReference>
<dbReference type="Gene3D" id="3.30.420.140">
    <property type="entry name" value="YqgF/RNase H-like domain"/>
    <property type="match status" value="1"/>
</dbReference>
<reference evidence="8" key="1">
    <citation type="submission" date="2017-09" db="EMBL/GenBank/DDBJ databases">
        <title>Depth-based differentiation of microbial function through sediment-hosted aquifers and enrichment of novel symbionts in the deep terrestrial subsurface.</title>
        <authorList>
            <person name="Probst A.J."/>
            <person name="Ladd B."/>
            <person name="Jarett J.K."/>
            <person name="Geller-Mcgrath D.E."/>
            <person name="Sieber C.M.K."/>
            <person name="Emerson J.B."/>
            <person name="Anantharaman K."/>
            <person name="Thomas B.C."/>
            <person name="Malmstrom R."/>
            <person name="Stieglmeier M."/>
            <person name="Klingl A."/>
            <person name="Woyke T."/>
            <person name="Ryan C.M."/>
            <person name="Banfield J.F."/>
        </authorList>
    </citation>
    <scope>NUCLEOTIDE SEQUENCE [LARGE SCALE GENOMIC DNA]</scope>
</reference>
<comment type="caution">
    <text evidence="7">The sequence shown here is derived from an EMBL/GenBank/DDBJ whole genome shotgun (WGS) entry which is preliminary data.</text>
</comment>
<dbReference type="InterPro" id="IPR005227">
    <property type="entry name" value="YqgF"/>
</dbReference>
<evidence type="ECO:0000256" key="2">
    <source>
        <dbReference type="ARBA" id="ARBA00022517"/>
    </source>
</evidence>
<comment type="subcellular location">
    <subcellularLocation>
        <location evidence="5">Cytoplasm</location>
    </subcellularLocation>
</comment>
<keyword evidence="4 5" id="KW-0378">Hydrolase</keyword>
<proteinExistence type="inferred from homology"/>
<dbReference type="HAMAP" id="MF_00651">
    <property type="entry name" value="Nuclease_YqgF"/>
    <property type="match status" value="1"/>
</dbReference>
<dbReference type="EC" id="3.1.-.-" evidence="5"/>
<name>A0A2H0WLD3_9BACT</name>
<sequence length="158" mass="17452">MRILGVDYGTKRIGLALSDKTGKFAFPYSVIKFTLPQDVNLEIRKICEENNVKKIVLGKPEGYKGDAGKILGQIEKFKKEMEKSIGLPVIYENEVLTTQQAKRPFSATKPRGKTSNYRGETLPAACLSGRQGRQGSIVRKDASAAAIILQSYLDRTVS</sequence>
<keyword evidence="3 5" id="KW-0540">Nuclease</keyword>
<evidence type="ECO:0000256" key="3">
    <source>
        <dbReference type="ARBA" id="ARBA00022722"/>
    </source>
</evidence>
<feature type="domain" description="YqgF/RNase H-like" evidence="6">
    <location>
        <begin position="1"/>
        <end position="101"/>
    </location>
</feature>
<keyword evidence="1 5" id="KW-0963">Cytoplasm</keyword>
<protein>
    <recommendedName>
        <fullName evidence="5">Putative pre-16S rRNA nuclease</fullName>
        <ecNumber evidence="5">3.1.-.-</ecNumber>
    </recommendedName>
</protein>
<dbReference type="GO" id="GO:0005829">
    <property type="term" value="C:cytosol"/>
    <property type="evidence" value="ECO:0007669"/>
    <property type="project" value="TreeGrafter"/>
</dbReference>
<dbReference type="Pfam" id="PF03652">
    <property type="entry name" value="RuvX"/>
    <property type="match status" value="1"/>
</dbReference>
<dbReference type="GO" id="GO:0004518">
    <property type="term" value="F:nuclease activity"/>
    <property type="evidence" value="ECO:0007669"/>
    <property type="project" value="UniProtKB-KW"/>
</dbReference>
<evidence type="ECO:0000256" key="4">
    <source>
        <dbReference type="ARBA" id="ARBA00022801"/>
    </source>
</evidence>
<evidence type="ECO:0000256" key="5">
    <source>
        <dbReference type="HAMAP-Rule" id="MF_00651"/>
    </source>
</evidence>
<comment type="function">
    <text evidence="5">Could be a nuclease involved in processing of the 5'-end of pre-16S rRNA.</text>
</comment>